<proteinExistence type="predicted"/>
<dbReference type="EMBL" id="JAPCXC010000089">
    <property type="protein sequence ID" value="KAJ1605795.1"/>
    <property type="molecule type" value="Genomic_DNA"/>
</dbReference>
<feature type="coiled-coil region" evidence="1">
    <location>
        <begin position="951"/>
        <end position="978"/>
    </location>
</feature>
<name>A0A9D5DIB4_9CRYT</name>
<accession>A0A9D5DIB4</accession>
<feature type="coiled-coil region" evidence="1">
    <location>
        <begin position="835"/>
        <end position="865"/>
    </location>
</feature>
<gene>
    <name evidence="2" type="ORF">OJ253_3001</name>
</gene>
<comment type="caution">
    <text evidence="2">The sequence shown here is derived from an EMBL/GenBank/DDBJ whole genome shotgun (WGS) entry which is preliminary data.</text>
</comment>
<dbReference type="AlphaFoldDB" id="A0A9D5DIB4"/>
<dbReference type="OrthoDB" id="341482at2759"/>
<protein>
    <submittedName>
        <fullName evidence="2">Uncharacterized protein</fullName>
    </submittedName>
</protein>
<sequence length="989" mass="113389">MQERVCCKILGQIPLIKYSKLGIIVRIQASKYVSDDDNIDLVFDVYIDALVPTKSNSFFDISVNDGRGDLVLLTSEKCCVIAEIPWSKRIVSTKLTSRRSSSIGNKVELSSNSVGRGQRVMNVKRPSHTYGYFEDDDDGDDDIDNNNNNQELLNDVGTGINNSHKILIGNSEKDLLFEIPSVSGIIILNLSTLSSDNSQVSDRDTISLIIKSSWYRLDDCVVFILAKIKNSTKLIALDLISIVYQNHNEDLKDSNIDQFDTEISGGLGDLLKSYDSNISYNDNIYVCNLFDLSFSDEIIGYNTRKDKGTRMIKYDNPVDFTFGRGPDVWNMLSVYVLFEDNRILSLCPVVINRMRLPYFAYEALYSSLLEQEYLYSSTEEVLEKEFQYDKSLHGTLSILLGELRNPIDESNNIIEQELHVDISRGAFTLISRTLKPVPVQLSINWSCQDSTPIKSMRLCSVTNYPLSVFLIFGSNMEIGVFISSYLTMPNFKDTRNCNVIQDIEQTSLKNLGIDLDGNFNFKLECIQRSKIPATSSEESKEEPYSNFRFLLGSQPDPIDDPPTRNTHDGLTNYEIPLFIVGAATENNIHIIYIDWLHYLFTLYSTIESETHKNNDNSRVLPISDNIEIIRKCINSENKLKIHSINLNSNVNSLTDLHNTHITCIPKYDNTLNRNTISIEFIYMQSGANQEKKNNKHGHLLVNPDYDELPEEDSRLLYSTESTRRDFKISDFIDKDFINKQTSKSDEVKETTQLDYQVNKLNEYALESLLQDLNNFTNQFQLIKDKNKPIDNEQDASQYYLKSLRFLSDFNSKILVKLNNLAGPVLNLVDNIPHRINLMKELKEDISKTNERIKEKESEIQHKINNTLDNNKEIHQRIARIKNLFLQELNNQRLQYNQDVILPEILVMLSDVQLELCSTIINIVDNGTNQDACINDLDGFDQPKSNILNHELNNYLAHNKSVMENFQNLQNKVLELNRMVCNFSNQELNR</sequence>
<reference evidence="2" key="1">
    <citation type="submission" date="2022-10" db="EMBL/GenBank/DDBJ databases">
        <title>Adaptive evolution leads to modifications in subtelomeric GC content in a zoonotic Cryptosporidium species.</title>
        <authorList>
            <person name="Li J."/>
            <person name="Feng Y."/>
            <person name="Xiao L."/>
        </authorList>
    </citation>
    <scope>NUCLEOTIDE SEQUENCE</scope>
    <source>
        <strain evidence="2">33844</strain>
    </source>
</reference>
<dbReference type="Proteomes" id="UP001067231">
    <property type="component" value="Unassembled WGS sequence"/>
</dbReference>
<evidence type="ECO:0000313" key="2">
    <source>
        <dbReference type="EMBL" id="KAJ1605795.1"/>
    </source>
</evidence>
<keyword evidence="1" id="KW-0175">Coiled coil</keyword>
<evidence type="ECO:0000256" key="1">
    <source>
        <dbReference type="SAM" id="Coils"/>
    </source>
</evidence>
<organism evidence="2">
    <name type="scientific">Cryptosporidium canis</name>
    <dbReference type="NCBI Taxonomy" id="195482"/>
    <lineage>
        <taxon>Eukaryota</taxon>
        <taxon>Sar</taxon>
        <taxon>Alveolata</taxon>
        <taxon>Apicomplexa</taxon>
        <taxon>Conoidasida</taxon>
        <taxon>Coccidia</taxon>
        <taxon>Eucoccidiorida</taxon>
        <taxon>Eimeriorina</taxon>
        <taxon>Cryptosporidiidae</taxon>
        <taxon>Cryptosporidium</taxon>
    </lineage>
</organism>